<dbReference type="InterPro" id="IPR029069">
    <property type="entry name" value="HotDog_dom_sf"/>
</dbReference>
<dbReference type="CDD" id="cd03440">
    <property type="entry name" value="hot_dog"/>
    <property type="match status" value="1"/>
</dbReference>
<feature type="region of interest" description="Disordered" evidence="1">
    <location>
        <begin position="353"/>
        <end position="401"/>
    </location>
</feature>
<accession>A0ABQ6N971</accession>
<dbReference type="Gene3D" id="3.10.129.10">
    <property type="entry name" value="Hotdog Thioesterase"/>
    <property type="match status" value="1"/>
</dbReference>
<sequence>MSQLLEDAPFDVSKITLSKKESEATEAPSEPSLSSRPTSLTEDLDPADAVAELAKCRAEIKELQAQLCGLREQYEPASTSFTKADGTFDKSDEIPAWVDKFSSSIEGMALSEDFKGDSYRSANKFKGLDYCHSPTSALKLSEYRLYDTPDTNWIKVEAVVHFSANAEGAKSWVHRGALCALMDDAANWAGYCVSGNLNLFSGFTRSVFTEIKRPVRVGAVLKLIGHVQEVQNRTDVVVRCSIVDPAYNNALHCTGKCVFVMNEAAAEALESLVEKKQKKKTSAAPNAAPWDAVDATGKVSGNSWDAETQADPLFRPPNRVGRYGLGTRIDGELAAKIDESKIRGYVPSSGSLIKSAEKNSVKVKQQKEEQRRQLEDERERERAKNHPARKGMWSAHSNPGW</sequence>
<name>A0ABQ6N971_9STRA</name>
<evidence type="ECO:0000256" key="1">
    <source>
        <dbReference type="SAM" id="MobiDB-lite"/>
    </source>
</evidence>
<protein>
    <submittedName>
        <fullName evidence="2">Uncharacterized protein</fullName>
    </submittedName>
</protein>
<proteinExistence type="predicted"/>
<evidence type="ECO:0000313" key="3">
    <source>
        <dbReference type="Proteomes" id="UP001165060"/>
    </source>
</evidence>
<reference evidence="2 3" key="1">
    <citation type="journal article" date="2023" name="Commun. Biol.">
        <title>Genome analysis of Parmales, the sister group of diatoms, reveals the evolutionary specialization of diatoms from phago-mixotrophs to photoautotrophs.</title>
        <authorList>
            <person name="Ban H."/>
            <person name="Sato S."/>
            <person name="Yoshikawa S."/>
            <person name="Yamada K."/>
            <person name="Nakamura Y."/>
            <person name="Ichinomiya M."/>
            <person name="Sato N."/>
            <person name="Blanc-Mathieu R."/>
            <person name="Endo H."/>
            <person name="Kuwata A."/>
            <person name="Ogata H."/>
        </authorList>
    </citation>
    <scope>NUCLEOTIDE SEQUENCE [LARGE SCALE GENOMIC DNA]</scope>
</reference>
<evidence type="ECO:0000313" key="2">
    <source>
        <dbReference type="EMBL" id="GMI43600.1"/>
    </source>
</evidence>
<dbReference type="EMBL" id="BRYB01001132">
    <property type="protein sequence ID" value="GMI43600.1"/>
    <property type="molecule type" value="Genomic_DNA"/>
</dbReference>
<keyword evidence="3" id="KW-1185">Reference proteome</keyword>
<gene>
    <name evidence="2" type="ORF">TeGR_g4363</name>
</gene>
<feature type="compositionally biased region" description="Basic and acidic residues" evidence="1">
    <location>
        <begin position="355"/>
        <end position="384"/>
    </location>
</feature>
<dbReference type="SUPFAM" id="SSF54637">
    <property type="entry name" value="Thioesterase/thiol ester dehydrase-isomerase"/>
    <property type="match status" value="1"/>
</dbReference>
<organism evidence="2 3">
    <name type="scientific">Tetraparma gracilis</name>
    <dbReference type="NCBI Taxonomy" id="2962635"/>
    <lineage>
        <taxon>Eukaryota</taxon>
        <taxon>Sar</taxon>
        <taxon>Stramenopiles</taxon>
        <taxon>Ochrophyta</taxon>
        <taxon>Bolidophyceae</taxon>
        <taxon>Parmales</taxon>
        <taxon>Triparmaceae</taxon>
        <taxon>Tetraparma</taxon>
    </lineage>
</organism>
<feature type="region of interest" description="Disordered" evidence="1">
    <location>
        <begin position="280"/>
        <end position="320"/>
    </location>
</feature>
<dbReference type="Proteomes" id="UP001165060">
    <property type="component" value="Unassembled WGS sequence"/>
</dbReference>
<comment type="caution">
    <text evidence="2">The sequence shown here is derived from an EMBL/GenBank/DDBJ whole genome shotgun (WGS) entry which is preliminary data.</text>
</comment>
<feature type="region of interest" description="Disordered" evidence="1">
    <location>
        <begin position="15"/>
        <end position="44"/>
    </location>
</feature>
<feature type="compositionally biased region" description="Low complexity" evidence="1">
    <location>
        <begin position="25"/>
        <end position="35"/>
    </location>
</feature>